<dbReference type="Pfam" id="PF16015">
    <property type="entry name" value="Promethin"/>
    <property type="match status" value="1"/>
</dbReference>
<keyword evidence="2" id="KW-1133">Transmembrane helix</keyword>
<gene>
    <name evidence="3" type="ORF">BDV26DRAFT_197791</name>
</gene>
<dbReference type="AlphaFoldDB" id="A0A5N7B8U8"/>
<organism evidence="3 4">
    <name type="scientific">Aspergillus bertholletiae</name>
    <dbReference type="NCBI Taxonomy" id="1226010"/>
    <lineage>
        <taxon>Eukaryota</taxon>
        <taxon>Fungi</taxon>
        <taxon>Dikarya</taxon>
        <taxon>Ascomycota</taxon>
        <taxon>Pezizomycotina</taxon>
        <taxon>Eurotiomycetes</taxon>
        <taxon>Eurotiomycetidae</taxon>
        <taxon>Eurotiales</taxon>
        <taxon>Aspergillaceae</taxon>
        <taxon>Aspergillus</taxon>
        <taxon>Aspergillus subgen. Circumdati</taxon>
    </lineage>
</organism>
<keyword evidence="4" id="KW-1185">Reference proteome</keyword>
<feature type="compositionally biased region" description="Low complexity" evidence="1">
    <location>
        <begin position="39"/>
        <end position="52"/>
    </location>
</feature>
<dbReference type="EMBL" id="ML736212">
    <property type="protein sequence ID" value="KAE8378167.1"/>
    <property type="molecule type" value="Genomic_DNA"/>
</dbReference>
<reference evidence="3 4" key="1">
    <citation type="submission" date="2019-04" db="EMBL/GenBank/DDBJ databases">
        <title>Friends and foes A comparative genomics studyof 23 Aspergillus species from section Flavi.</title>
        <authorList>
            <consortium name="DOE Joint Genome Institute"/>
            <person name="Kjaerbolling I."/>
            <person name="Vesth T."/>
            <person name="Frisvad J.C."/>
            <person name="Nybo J.L."/>
            <person name="Theobald S."/>
            <person name="Kildgaard S."/>
            <person name="Isbrandt T."/>
            <person name="Kuo A."/>
            <person name="Sato A."/>
            <person name="Lyhne E.K."/>
            <person name="Kogle M.E."/>
            <person name="Wiebenga A."/>
            <person name="Kun R.S."/>
            <person name="Lubbers R.J."/>
            <person name="Makela M.R."/>
            <person name="Barry K."/>
            <person name="Chovatia M."/>
            <person name="Clum A."/>
            <person name="Daum C."/>
            <person name="Haridas S."/>
            <person name="He G."/>
            <person name="LaButti K."/>
            <person name="Lipzen A."/>
            <person name="Mondo S."/>
            <person name="Riley R."/>
            <person name="Salamov A."/>
            <person name="Simmons B.A."/>
            <person name="Magnuson J.K."/>
            <person name="Henrissat B."/>
            <person name="Mortensen U.H."/>
            <person name="Larsen T.O."/>
            <person name="Devries R.P."/>
            <person name="Grigoriev I.V."/>
            <person name="Machida M."/>
            <person name="Baker S.E."/>
            <person name="Andersen M.R."/>
        </authorList>
    </citation>
    <scope>NUCLEOTIDE SEQUENCE [LARGE SCALE GENOMIC DNA]</scope>
    <source>
        <strain evidence="3 4">IBT 29228</strain>
    </source>
</reference>
<proteinExistence type="predicted"/>
<name>A0A5N7B8U8_9EURO</name>
<dbReference type="OrthoDB" id="4223899at2759"/>
<keyword evidence="2" id="KW-0472">Membrane</keyword>
<feature type="compositionally biased region" description="Basic and acidic residues" evidence="1">
    <location>
        <begin position="223"/>
        <end position="236"/>
    </location>
</feature>
<feature type="transmembrane region" description="Helical" evidence="2">
    <location>
        <begin position="156"/>
        <end position="189"/>
    </location>
</feature>
<protein>
    <submittedName>
        <fullName evidence="3">Uncharacterized protein</fullName>
    </submittedName>
</protein>
<sequence length="236" mass="26044">MSLQPGLNVVDSATNKATNTARSSLTDNALPTAQRHAGRLGTTTTRLTDVTTPGEFPGERTQDNAPAPDASSGPWYAPIKAWFRDTIPITLDWFESTVKWVLAWIFPPPRQAALFEEALQRPYATSLLVCQLICCGVPFLVFLAGTFIFAAVSVLLWAILSFIIIGPIFLVACIMGVYMWSWGLVLYAVIKWVDRTFLGGVISKFWLSQMTQQQPPQDSQDDGGGKEAKEETEEIK</sequence>
<feature type="region of interest" description="Disordered" evidence="1">
    <location>
        <begin position="18"/>
        <end position="72"/>
    </location>
</feature>
<feature type="compositionally biased region" description="Polar residues" evidence="1">
    <location>
        <begin position="18"/>
        <end position="31"/>
    </location>
</feature>
<evidence type="ECO:0000256" key="1">
    <source>
        <dbReference type="SAM" id="MobiDB-lite"/>
    </source>
</evidence>
<feature type="region of interest" description="Disordered" evidence="1">
    <location>
        <begin position="212"/>
        <end position="236"/>
    </location>
</feature>
<dbReference type="Proteomes" id="UP000326198">
    <property type="component" value="Unassembled WGS sequence"/>
</dbReference>
<evidence type="ECO:0000313" key="4">
    <source>
        <dbReference type="Proteomes" id="UP000326198"/>
    </source>
</evidence>
<feature type="transmembrane region" description="Helical" evidence="2">
    <location>
        <begin position="127"/>
        <end position="150"/>
    </location>
</feature>
<accession>A0A5N7B8U8</accession>
<evidence type="ECO:0000256" key="2">
    <source>
        <dbReference type="SAM" id="Phobius"/>
    </source>
</evidence>
<keyword evidence="2" id="KW-0812">Transmembrane</keyword>
<evidence type="ECO:0000313" key="3">
    <source>
        <dbReference type="EMBL" id="KAE8378167.1"/>
    </source>
</evidence>